<sequence>MDVISIHQAKSSLSQLVARAEQGETILVGAYGKAQAKIVPTSFEDKPKKKIGILAGKLHIPEDFDEPLEDDVLAAFEGKLGS</sequence>
<proteinExistence type="inferred from homology"/>
<dbReference type="InterPro" id="IPR036165">
    <property type="entry name" value="YefM-like_sf"/>
</dbReference>
<organism evidence="2 3">
    <name type="scientific">Spartinivicinus poritis</name>
    <dbReference type="NCBI Taxonomy" id="2994640"/>
    <lineage>
        <taxon>Bacteria</taxon>
        <taxon>Pseudomonadati</taxon>
        <taxon>Pseudomonadota</taxon>
        <taxon>Gammaproteobacteria</taxon>
        <taxon>Oceanospirillales</taxon>
        <taxon>Zooshikellaceae</taxon>
        <taxon>Spartinivicinus</taxon>
    </lineage>
</organism>
<comment type="caution">
    <text evidence="2">The sequence shown here is derived from an EMBL/GenBank/DDBJ whole genome shotgun (WGS) entry which is preliminary data.</text>
</comment>
<evidence type="ECO:0000313" key="2">
    <source>
        <dbReference type="EMBL" id="MDE1465886.1"/>
    </source>
</evidence>
<evidence type="ECO:0000256" key="1">
    <source>
        <dbReference type="ARBA" id="ARBA00009981"/>
    </source>
</evidence>
<dbReference type="EMBL" id="JAPMOU010000097">
    <property type="protein sequence ID" value="MDE1465886.1"/>
    <property type="molecule type" value="Genomic_DNA"/>
</dbReference>
<evidence type="ECO:0000313" key="3">
    <source>
        <dbReference type="Proteomes" id="UP001528823"/>
    </source>
</evidence>
<dbReference type="Gene3D" id="3.40.1620.10">
    <property type="entry name" value="YefM-like domain"/>
    <property type="match status" value="1"/>
</dbReference>
<dbReference type="SUPFAM" id="SSF143120">
    <property type="entry name" value="YefM-like"/>
    <property type="match status" value="1"/>
</dbReference>
<dbReference type="Proteomes" id="UP001528823">
    <property type="component" value="Unassembled WGS sequence"/>
</dbReference>
<protein>
    <submittedName>
        <fullName evidence="2">Type II toxin-antitoxin system Phd/YefM family antitoxin</fullName>
    </submittedName>
</protein>
<name>A0ABT5UIS4_9GAMM</name>
<reference evidence="2 3" key="1">
    <citation type="submission" date="2022-11" db="EMBL/GenBank/DDBJ databases">
        <title>Spartinivicinus poritis sp. nov., isolated from scleractinian coral Porites lutea.</title>
        <authorList>
            <person name="Zhang G."/>
            <person name="Cai L."/>
            <person name="Wei Q."/>
        </authorList>
    </citation>
    <scope>NUCLEOTIDE SEQUENCE [LARGE SCALE GENOMIC DNA]</scope>
    <source>
        <strain evidence="2 3">A2-2</strain>
    </source>
</reference>
<accession>A0ABT5UIS4</accession>
<comment type="similarity">
    <text evidence="1">Belongs to the phD/YefM antitoxin family.</text>
</comment>
<keyword evidence="3" id="KW-1185">Reference proteome</keyword>
<dbReference type="RefSeq" id="WP_274692187.1">
    <property type="nucleotide sequence ID" value="NZ_JAPMOU010000097.1"/>
</dbReference>
<gene>
    <name evidence="2" type="ORF">ORQ98_28385</name>
</gene>